<sequence>MFNPSREQVRQFFCDAWRKYRQRAILEGAEVTAADLILHHPEYHALLEDPARAVEQEFTPESGQMNPFLHLSLHLAVAEQISIDQPPGIRAAYQAMRDRLDVHAAEHAIIECLGETIWRAQRHGTAMDALAYLDCLRRAAGGASN</sequence>
<organism evidence="1 2">
    <name type="scientific">Candidatus Accumulibacter proximus</name>
    <dbReference type="NCBI Taxonomy" id="2954385"/>
    <lineage>
        <taxon>Bacteria</taxon>
        <taxon>Pseudomonadati</taxon>
        <taxon>Pseudomonadota</taxon>
        <taxon>Betaproteobacteria</taxon>
        <taxon>Candidatus Accumulibacter</taxon>
    </lineage>
</organism>
<dbReference type="AlphaFoldDB" id="A0A935UIY8"/>
<comment type="caution">
    <text evidence="1">The sequence shown here is derived from an EMBL/GenBank/DDBJ whole genome shotgun (WGS) entry which is preliminary data.</text>
</comment>
<evidence type="ECO:0000313" key="2">
    <source>
        <dbReference type="Proteomes" id="UP000697998"/>
    </source>
</evidence>
<name>A0A935UIY8_9PROT</name>
<accession>A0A935UIY8</accession>
<dbReference type="EMBL" id="JADJMH010000034">
    <property type="protein sequence ID" value="MBK7677135.1"/>
    <property type="molecule type" value="Genomic_DNA"/>
</dbReference>
<proteinExistence type="predicted"/>
<evidence type="ECO:0000313" key="1">
    <source>
        <dbReference type="EMBL" id="MBK7677135.1"/>
    </source>
</evidence>
<reference evidence="1 2" key="1">
    <citation type="submission" date="2020-10" db="EMBL/GenBank/DDBJ databases">
        <title>Connecting structure to function with the recovery of over 1000 high-quality activated sludge metagenome-assembled genomes encoding full-length rRNA genes using long-read sequencing.</title>
        <authorList>
            <person name="Singleton C.M."/>
            <person name="Petriglieri F."/>
            <person name="Kristensen J.M."/>
            <person name="Kirkegaard R.H."/>
            <person name="Michaelsen T.Y."/>
            <person name="Andersen M.H."/>
            <person name="Karst S.M."/>
            <person name="Dueholm M.S."/>
            <person name="Nielsen P.H."/>
            <person name="Albertsen M."/>
        </authorList>
    </citation>
    <scope>NUCLEOTIDE SEQUENCE [LARGE SCALE GENOMIC DNA]</scope>
    <source>
        <strain evidence="1">EsbW_18-Q3-R4-48_BATAC.285</strain>
    </source>
</reference>
<protein>
    <submittedName>
        <fullName evidence="1">DUF1841 family protein</fullName>
    </submittedName>
</protein>
<dbReference type="InterPro" id="IPR014993">
    <property type="entry name" value="DUF1841"/>
</dbReference>
<gene>
    <name evidence="1" type="ORF">IPJ27_21635</name>
</gene>
<dbReference type="Pfam" id="PF08897">
    <property type="entry name" value="DUF1841"/>
    <property type="match status" value="1"/>
</dbReference>
<dbReference type="Proteomes" id="UP000697998">
    <property type="component" value="Unassembled WGS sequence"/>
</dbReference>